<protein>
    <submittedName>
        <fullName evidence="1">Uncharacterized protein</fullName>
    </submittedName>
</protein>
<dbReference type="RefSeq" id="WP_308729245.1">
    <property type="nucleotide sequence ID" value="NZ_JAJEQF010000088.1"/>
</dbReference>
<dbReference type="Proteomes" id="UP001199355">
    <property type="component" value="Unassembled WGS sequence"/>
</dbReference>
<proteinExistence type="predicted"/>
<name>A0AAE3J471_9FIRM</name>
<reference evidence="1 2" key="1">
    <citation type="submission" date="2021-10" db="EMBL/GenBank/DDBJ databases">
        <title>Anaerobic single-cell dispensing facilitates the cultivation of human gut bacteria.</title>
        <authorList>
            <person name="Afrizal A."/>
        </authorList>
    </citation>
    <scope>NUCLEOTIDE SEQUENCE [LARGE SCALE GENOMIC DNA]</scope>
    <source>
        <strain evidence="1 2">CLA-AA-H244</strain>
    </source>
</reference>
<accession>A0AAE3J471</accession>
<dbReference type="EMBL" id="JAJEQF010000088">
    <property type="protein sequence ID" value="MCC2169317.1"/>
    <property type="molecule type" value="Genomic_DNA"/>
</dbReference>
<organism evidence="1 2">
    <name type="scientific">Gallintestinimicrobium propionicum</name>
    <dbReference type="NCBI Taxonomy" id="2981770"/>
    <lineage>
        <taxon>Bacteria</taxon>
        <taxon>Bacillati</taxon>
        <taxon>Bacillota</taxon>
        <taxon>Clostridia</taxon>
        <taxon>Lachnospirales</taxon>
        <taxon>Lachnospiraceae</taxon>
        <taxon>Gallintestinimicrobium</taxon>
    </lineage>
</organism>
<gene>
    <name evidence="1" type="ORF">LKD45_16800</name>
</gene>
<keyword evidence="2" id="KW-1185">Reference proteome</keyword>
<comment type="caution">
    <text evidence="1">The sequence shown here is derived from an EMBL/GenBank/DDBJ whole genome shotgun (WGS) entry which is preliminary data.</text>
</comment>
<sequence>MWTNETSGGGGSYNKEPPLFFCVENEDVLIFLKEGYRNPTGFMIIPELSEPPVRTLGATIPENESHI</sequence>
<evidence type="ECO:0000313" key="2">
    <source>
        <dbReference type="Proteomes" id="UP001199355"/>
    </source>
</evidence>
<evidence type="ECO:0000313" key="1">
    <source>
        <dbReference type="EMBL" id="MCC2169317.1"/>
    </source>
</evidence>
<feature type="non-terminal residue" evidence="1">
    <location>
        <position position="67"/>
    </location>
</feature>
<dbReference type="AlphaFoldDB" id="A0AAE3J471"/>